<gene>
    <name evidence="4" type="ORF">IMG5_056190</name>
</gene>
<dbReference type="PANTHER" id="PTHR11739">
    <property type="entry name" value="CITRATE SYNTHASE"/>
    <property type="match status" value="1"/>
</dbReference>
<dbReference type="NCBIfam" id="NF007128">
    <property type="entry name" value="PRK09569.1"/>
    <property type="match status" value="1"/>
</dbReference>
<accession>G0QN84</accession>
<dbReference type="GO" id="GO:0006099">
    <property type="term" value="P:tricarboxylic acid cycle"/>
    <property type="evidence" value="ECO:0007669"/>
    <property type="project" value="TreeGrafter"/>
</dbReference>
<evidence type="ECO:0000256" key="3">
    <source>
        <dbReference type="RuleBase" id="RU000441"/>
    </source>
</evidence>
<sequence length="464" mass="53153">MQKIHRLFIKKNLNLKQQLQFGNSTNLKQVLKDLIPQKQEELREIREKYGTKNIGEFNVKQLIGGMRGIKCLMSDLSRCDPYDGIIFRGYSIPQLKKLLPKNDPTAADQLNQEPLPEGIFWLLMTSQIPTHEQVKALEREWQQRGKIEDSIVQFILKLPKDLHSMTMLSMAILQCQKYSKFAHLYDKGQVSKKDFWDPFYEDAMELIAKIPRLAAIIYRHKFNNSILIESDDKLDWAGNYAHMMGFDNKIVQECIRGYLSIHCDHEGGNVSAHTTHLIGSALSDAYLSYASGINGLAGPLHGLANQEVLRWMLDFVAEKGTTVSNKDIEDYVDKIVNSGRVVPGYGHAVLRQTDPRFTHQVDFSKFHLKDDKFVKLLHQCAEVIPNKLKSYKKIANPYPNVDCHSGVLLYSLGLKEYSYYTVIFAVSRALGCMANLVWSRAFGLPIERPSSVDINWIKQQFKQQ</sequence>
<dbReference type="InParanoid" id="G0QN84"/>
<dbReference type="Proteomes" id="UP000008983">
    <property type="component" value="Unassembled WGS sequence"/>
</dbReference>
<dbReference type="PRINTS" id="PR00143">
    <property type="entry name" value="CITRTSNTHASE"/>
</dbReference>
<proteinExistence type="inferred from homology"/>
<dbReference type="Gene3D" id="1.10.580.10">
    <property type="entry name" value="Citrate Synthase, domain 1"/>
    <property type="match status" value="1"/>
</dbReference>
<dbReference type="InterPro" id="IPR016143">
    <property type="entry name" value="Citrate_synth-like_sm_a-sub"/>
</dbReference>
<dbReference type="GO" id="GO:0005975">
    <property type="term" value="P:carbohydrate metabolic process"/>
    <property type="evidence" value="ECO:0007669"/>
    <property type="project" value="TreeGrafter"/>
</dbReference>
<evidence type="ECO:0000313" key="4">
    <source>
        <dbReference type="EMBL" id="EGR33321.1"/>
    </source>
</evidence>
<evidence type="ECO:0000256" key="2">
    <source>
        <dbReference type="ARBA" id="ARBA00022679"/>
    </source>
</evidence>
<evidence type="ECO:0000313" key="5">
    <source>
        <dbReference type="Proteomes" id="UP000008983"/>
    </source>
</evidence>
<dbReference type="PANTHER" id="PTHR11739:SF8">
    <property type="entry name" value="CITRATE SYNTHASE, MITOCHONDRIAL"/>
    <property type="match status" value="1"/>
</dbReference>
<dbReference type="GO" id="GO:0046912">
    <property type="term" value="F:acyltransferase activity, acyl groups converted into alkyl on transfer"/>
    <property type="evidence" value="ECO:0007669"/>
    <property type="project" value="InterPro"/>
</dbReference>
<organism evidence="4 5">
    <name type="scientific">Ichthyophthirius multifiliis</name>
    <name type="common">White spot disease agent</name>
    <name type="synonym">Ich</name>
    <dbReference type="NCBI Taxonomy" id="5932"/>
    <lineage>
        <taxon>Eukaryota</taxon>
        <taxon>Sar</taxon>
        <taxon>Alveolata</taxon>
        <taxon>Ciliophora</taxon>
        <taxon>Intramacronucleata</taxon>
        <taxon>Oligohymenophorea</taxon>
        <taxon>Hymenostomatida</taxon>
        <taxon>Ophryoglenina</taxon>
        <taxon>Ichthyophthirius</taxon>
    </lineage>
</organism>
<keyword evidence="2 3" id="KW-0808">Transferase</keyword>
<dbReference type="OrthoDB" id="8017587at2759"/>
<dbReference type="eggNOG" id="KOG2617">
    <property type="taxonomic scope" value="Eukaryota"/>
</dbReference>
<dbReference type="STRING" id="857967.G0QN84"/>
<dbReference type="InterPro" id="IPR016142">
    <property type="entry name" value="Citrate_synth-like_lrg_a-sub"/>
</dbReference>
<dbReference type="PROSITE" id="PS00480">
    <property type="entry name" value="CITRATE_SYNTHASE"/>
    <property type="match status" value="1"/>
</dbReference>
<dbReference type="OMA" id="VLEWLFK"/>
<dbReference type="InterPro" id="IPR036969">
    <property type="entry name" value="Citrate_synthase_sf"/>
</dbReference>
<dbReference type="FunCoup" id="G0QN84">
    <property type="interactions" value="279"/>
</dbReference>
<dbReference type="GO" id="GO:0005759">
    <property type="term" value="C:mitochondrial matrix"/>
    <property type="evidence" value="ECO:0007669"/>
    <property type="project" value="TreeGrafter"/>
</dbReference>
<dbReference type="GeneID" id="14909500"/>
<keyword evidence="5" id="KW-1185">Reference proteome</keyword>
<name>G0QN84_ICHMU</name>
<dbReference type="Gene3D" id="1.10.230.10">
    <property type="entry name" value="Cytochrome P450-Terp, domain 2"/>
    <property type="match status" value="1"/>
</dbReference>
<dbReference type="InterPro" id="IPR019810">
    <property type="entry name" value="Citrate_synthase_AS"/>
</dbReference>
<comment type="similarity">
    <text evidence="1 3">Belongs to the citrate synthase family.</text>
</comment>
<protein>
    <recommendedName>
        <fullName evidence="3">Citrate synthase</fullName>
    </recommendedName>
</protein>
<dbReference type="SUPFAM" id="SSF48256">
    <property type="entry name" value="Citrate synthase"/>
    <property type="match status" value="1"/>
</dbReference>
<reference evidence="4 5" key="1">
    <citation type="submission" date="2011-07" db="EMBL/GenBank/DDBJ databases">
        <authorList>
            <person name="Coyne R."/>
            <person name="Brami D."/>
            <person name="Johnson J."/>
            <person name="Hostetler J."/>
            <person name="Hannick L."/>
            <person name="Clark T."/>
            <person name="Cassidy-Hanley D."/>
            <person name="Inman J."/>
        </authorList>
    </citation>
    <scope>NUCLEOTIDE SEQUENCE [LARGE SCALE GENOMIC DNA]</scope>
    <source>
        <strain evidence="4 5">G5</strain>
    </source>
</reference>
<evidence type="ECO:0000256" key="1">
    <source>
        <dbReference type="ARBA" id="ARBA00010566"/>
    </source>
</evidence>
<dbReference type="Pfam" id="PF00285">
    <property type="entry name" value="Citrate_synt"/>
    <property type="match status" value="1"/>
</dbReference>
<dbReference type="AlphaFoldDB" id="G0QN84"/>
<dbReference type="InterPro" id="IPR002020">
    <property type="entry name" value="Citrate_synthase"/>
</dbReference>
<dbReference type="RefSeq" id="XP_004037307.1">
    <property type="nucleotide sequence ID" value="XM_004037259.1"/>
</dbReference>
<dbReference type="EMBL" id="GL983469">
    <property type="protein sequence ID" value="EGR33321.1"/>
    <property type="molecule type" value="Genomic_DNA"/>
</dbReference>